<comment type="caution">
    <text evidence="4">The sequence shown here is derived from an EMBL/GenBank/DDBJ whole genome shotgun (WGS) entry which is preliminary data.</text>
</comment>
<dbReference type="AlphaFoldDB" id="A0A4V2PT27"/>
<dbReference type="InterPro" id="IPR010090">
    <property type="entry name" value="Phage_tape_meas"/>
</dbReference>
<feature type="transmembrane region" description="Helical" evidence="2">
    <location>
        <begin position="520"/>
        <end position="540"/>
    </location>
</feature>
<evidence type="ECO:0000313" key="4">
    <source>
        <dbReference type="EMBL" id="TCK64911.1"/>
    </source>
</evidence>
<evidence type="ECO:0000256" key="1">
    <source>
        <dbReference type="ARBA" id="ARBA00022612"/>
    </source>
</evidence>
<feature type="domain" description="Phage tail tape measure protein" evidence="3">
    <location>
        <begin position="102"/>
        <end position="302"/>
    </location>
</feature>
<reference evidence="4 5" key="1">
    <citation type="submission" date="2019-03" db="EMBL/GenBank/DDBJ databases">
        <title>Genomic Encyclopedia of Type Strains, Phase IV (KMG-IV): sequencing the most valuable type-strain genomes for metagenomic binning, comparative biology and taxonomic classification.</title>
        <authorList>
            <person name="Goeker M."/>
        </authorList>
    </citation>
    <scope>NUCLEOTIDE SEQUENCE [LARGE SCALE GENOMIC DNA]</scope>
    <source>
        <strain evidence="4 5">DSM 10053</strain>
    </source>
</reference>
<dbReference type="PANTHER" id="PTHR37813">
    <property type="entry name" value="FELS-2 PROPHAGE PROTEIN"/>
    <property type="match status" value="1"/>
</dbReference>
<gene>
    <name evidence="4" type="ORF">EV692_2395</name>
</gene>
<keyword evidence="2" id="KW-0812">Transmembrane</keyword>
<name>A0A4V2PT27_9PAST</name>
<organism evidence="4 5">
    <name type="scientific">Lonepinella koalarum</name>
    <dbReference type="NCBI Taxonomy" id="53417"/>
    <lineage>
        <taxon>Bacteria</taxon>
        <taxon>Pseudomonadati</taxon>
        <taxon>Pseudomonadota</taxon>
        <taxon>Gammaproteobacteria</taxon>
        <taxon>Pasteurellales</taxon>
        <taxon>Pasteurellaceae</taxon>
        <taxon>Lonepinella</taxon>
    </lineage>
</organism>
<feature type="transmembrane region" description="Helical" evidence="2">
    <location>
        <begin position="406"/>
        <end position="427"/>
    </location>
</feature>
<keyword evidence="1" id="KW-1188">Viral release from host cell</keyword>
<dbReference type="NCBIfam" id="TIGR01760">
    <property type="entry name" value="tape_meas_TP901"/>
    <property type="match status" value="1"/>
</dbReference>
<accession>A0A4V2PT27</accession>
<dbReference type="PANTHER" id="PTHR37813:SF1">
    <property type="entry name" value="FELS-2 PROPHAGE PROTEIN"/>
    <property type="match status" value="1"/>
</dbReference>
<dbReference type="EMBL" id="SMGJ01000012">
    <property type="protein sequence ID" value="TCK64911.1"/>
    <property type="molecule type" value="Genomic_DNA"/>
</dbReference>
<evidence type="ECO:0000313" key="5">
    <source>
        <dbReference type="Proteomes" id="UP000295496"/>
    </source>
</evidence>
<sequence>MSSNLAIGLVIGASVGSALAGIKNVRNSLKLLSDDTVSHWKKASIYAGKSIASITSVATGFKGLSAMTVNLAQPAIEFESAMAGVKKVVDFDTPQQFKEMKEDILALTRTIPMAGEELAAIVASGGQAGIARENLLGFATDAAKMGVAFDMAAGDAGGAMATMANVLGKPIAEMAQLGDAINHLSDNANSKAADIVNVITRAGSDTRMLGLDANQTAAFASTFLSMGKAPELAAQAIKGMSSSFMQLKAGHATDELKQLGYTTESFANAMNEDAQGAITGFIAKVKQLPKDKQYPLLAKIFGKQYADDVLLLAQNTAEYNRQLDLLEQKDAGGNFAYLGSMEREFQSQAGTTQNQLKKLNSSFQEIFVKLGEALLPVINNVINAIKPVILTISDWISANGHIIESLVTVGAGLFALVGAGLTLNAAFNALMLPLVAVRGLIVTFSPLVMKLCLAFGYAIGYVFKFGRFLSGFLVKGVTLAAKAVLFLGRALLMNPIGLIITGIAVAAYLIYQYWEPIKAFFIILWATVKTAFAGFCNWVGGIWDGILGLWAAVWNGVSGWFTGLWGSFKSLFSGNFSALGEIILTFNPLSLFQSIFSGVLSWFGVDLPASFSGFGQNIIDGLINGIKNAWEGAKEIVSNLGSSIKNWFAEKLGIHSPSRVFKGFGENVVQGLSIGVDGESAVAIQSVGNVADNMQKAMPKTLNTPTFNPLQMAVDIAANTADLPKAMPKKLDVPTLNPLQMAVDIAANTANLPKTIPQKIETPTLNPLQMAVDIAANTANLPKTIPQKIETPTLNPLQMAVDVAANTAGIAPKVTKPTQNAVKKMKVSPVQPPLPQVAKAVKPTLPPVVDAVPVVQNPAPVPAPMPTMQPLENAPAQQGFWGNLWDSIKGIGASMGDWMQGFDLTNAFKFGSQLLGQSLNLPNLPNLFQQNDSDLRTPSFNPNAQPMALPRLQRPTEPQGDTQTTAINGGITVNFNPTIQVNGNQEKNGILNDIQQGLNMSLTEFERLLDRVLDQRQRRAY</sequence>
<proteinExistence type="predicted"/>
<keyword evidence="2" id="KW-0472">Membrane</keyword>
<dbReference type="Pfam" id="PF10145">
    <property type="entry name" value="PhageMin_Tail"/>
    <property type="match status" value="1"/>
</dbReference>
<keyword evidence="2" id="KW-1133">Transmembrane helix</keyword>
<dbReference type="RefSeq" id="WP_132302949.1">
    <property type="nucleotide sequence ID" value="NZ_CP170642.1"/>
</dbReference>
<keyword evidence="5" id="KW-1185">Reference proteome</keyword>
<evidence type="ECO:0000256" key="2">
    <source>
        <dbReference type="SAM" id="Phobius"/>
    </source>
</evidence>
<dbReference type="Proteomes" id="UP000295496">
    <property type="component" value="Unassembled WGS sequence"/>
</dbReference>
<feature type="transmembrane region" description="Helical" evidence="2">
    <location>
        <begin position="439"/>
        <end position="462"/>
    </location>
</feature>
<feature type="transmembrane region" description="Helical" evidence="2">
    <location>
        <begin position="495"/>
        <end position="514"/>
    </location>
</feature>
<protein>
    <submittedName>
        <fullName evidence="4">TP901 family phage tail tape measure protein</fullName>
    </submittedName>
</protein>
<feature type="transmembrane region" description="Helical" evidence="2">
    <location>
        <begin position="547"/>
        <end position="568"/>
    </location>
</feature>
<evidence type="ECO:0000259" key="3">
    <source>
        <dbReference type="Pfam" id="PF10145"/>
    </source>
</evidence>